<proteinExistence type="predicted"/>
<reference evidence="2 3" key="1">
    <citation type="submission" date="2018-01" db="EMBL/GenBank/DDBJ databases">
        <title>Metagenomic assembled genomes from two thermal pools in the Uzon Caldera, Kamchatka, Russia.</title>
        <authorList>
            <person name="Wilkins L."/>
            <person name="Ettinger C."/>
        </authorList>
    </citation>
    <scope>NUCLEOTIDE SEQUENCE [LARGE SCALE GENOMIC DNA]</scope>
    <source>
        <strain evidence="2">ARK-04</strain>
    </source>
</reference>
<evidence type="ECO:0000313" key="3">
    <source>
        <dbReference type="Proteomes" id="UP000235619"/>
    </source>
</evidence>
<accession>A0A2N7Q5V7</accession>
<protein>
    <recommendedName>
        <fullName evidence="4">Glycosyltransferase RgtA/B/C/D-like domain-containing protein</fullName>
    </recommendedName>
</protein>
<feature type="transmembrane region" description="Helical" evidence="1">
    <location>
        <begin position="81"/>
        <end position="103"/>
    </location>
</feature>
<gene>
    <name evidence="2" type="ORF">C0169_07790</name>
</gene>
<feature type="transmembrane region" description="Helical" evidence="1">
    <location>
        <begin position="110"/>
        <end position="128"/>
    </location>
</feature>
<feature type="transmembrane region" description="Helical" evidence="1">
    <location>
        <begin position="235"/>
        <end position="256"/>
    </location>
</feature>
<feature type="transmembrane region" description="Helical" evidence="1">
    <location>
        <begin position="157"/>
        <end position="185"/>
    </location>
</feature>
<evidence type="ECO:0008006" key="4">
    <source>
        <dbReference type="Google" id="ProtNLM"/>
    </source>
</evidence>
<dbReference type="AlphaFoldDB" id="A0A2N7Q5V7"/>
<evidence type="ECO:0000256" key="1">
    <source>
        <dbReference type="SAM" id="Phobius"/>
    </source>
</evidence>
<feature type="transmembrane region" description="Helical" evidence="1">
    <location>
        <begin position="205"/>
        <end position="223"/>
    </location>
</feature>
<dbReference type="Proteomes" id="UP000235619">
    <property type="component" value="Unassembled WGS sequence"/>
</dbReference>
<name>A0A2N7Q5V7_9BACT</name>
<comment type="caution">
    <text evidence="2">The sequence shown here is derived from an EMBL/GenBank/DDBJ whole genome shotgun (WGS) entry which is preliminary data.</text>
</comment>
<keyword evidence="1" id="KW-0812">Transmembrane</keyword>
<evidence type="ECO:0000313" key="2">
    <source>
        <dbReference type="EMBL" id="PMP93471.1"/>
    </source>
</evidence>
<dbReference type="EMBL" id="PNJD01000469">
    <property type="protein sequence ID" value="PMP93471.1"/>
    <property type="molecule type" value="Genomic_DNA"/>
</dbReference>
<feature type="non-terminal residue" evidence="2">
    <location>
        <position position="278"/>
    </location>
</feature>
<keyword evidence="1" id="KW-1133">Transmembrane helix</keyword>
<sequence>MKKYILLFLIIFLAIMLRLIPYFSLREPLSTDVWPLIREGNLLIRGVKIWNNTALGGYNNRIPGLLLFSQVVSISTGISPYYIFSFFSSLVILETMLLFYILVEKLGGNGLIAISFSFFIGSFMIFTSSLLKEVYAYPIFLLILFLSYFARSPKDLIPIFISVPSLVIIHPLPTIFIIGIAFLIPLIKRGVKYVSHIKYDYKNDLYLIITGIFAMATFLIYYYSYGMSGVKGYLVNSFTFTFFIYLFLITVSYIMFSPKNRNLPLFFYILSLFFGIFL</sequence>
<keyword evidence="1" id="KW-0472">Membrane</keyword>
<feature type="transmembrane region" description="Helical" evidence="1">
    <location>
        <begin position="134"/>
        <end position="150"/>
    </location>
</feature>
<organism evidence="2 3">
    <name type="scientific">Thermodesulfobacterium geofontis</name>
    <dbReference type="NCBI Taxonomy" id="1295609"/>
    <lineage>
        <taxon>Bacteria</taxon>
        <taxon>Pseudomonadati</taxon>
        <taxon>Thermodesulfobacteriota</taxon>
        <taxon>Thermodesulfobacteria</taxon>
        <taxon>Thermodesulfobacteriales</taxon>
        <taxon>Thermodesulfobacteriaceae</taxon>
        <taxon>Thermodesulfobacterium</taxon>
    </lineage>
</organism>